<accession>K9GT97</accession>
<protein>
    <recommendedName>
        <fullName evidence="3">Cell division inhibitor</fullName>
    </recommendedName>
</protein>
<dbReference type="InterPro" id="IPR007263">
    <property type="entry name" value="DCC1-like"/>
</dbReference>
<keyword evidence="2" id="KW-1185">Reference proteome</keyword>
<dbReference type="RefSeq" id="WP_009541155.1">
    <property type="nucleotide sequence ID" value="NZ_ANHY01000013.1"/>
</dbReference>
<dbReference type="EMBL" id="ANHY01000013">
    <property type="protein sequence ID" value="EKV29190.1"/>
    <property type="molecule type" value="Genomic_DNA"/>
</dbReference>
<sequence length="134" mass="14941">MMQPDTLTVFYDGGCPLCRREIATYRALKPQGVRWINVADARPAAGGGTGSACPLDRAALLARFHVQRPDGRMVSGARAFILLWHRVPRFRWLGRVAGTPPLPALLEGGYRLFLRLRPWIVRRAVRDKRAAPPG</sequence>
<dbReference type="Proteomes" id="UP000009881">
    <property type="component" value="Unassembled WGS sequence"/>
</dbReference>
<name>K9GT97_9PROT</name>
<dbReference type="OrthoDB" id="9801773at2"/>
<evidence type="ECO:0000313" key="2">
    <source>
        <dbReference type="Proteomes" id="UP000009881"/>
    </source>
</evidence>
<gene>
    <name evidence="1" type="ORF">C882_0497</name>
</gene>
<dbReference type="eggNOG" id="COG3011">
    <property type="taxonomic scope" value="Bacteria"/>
</dbReference>
<organism evidence="1 2">
    <name type="scientific">Caenispirillum salinarum AK4</name>
    <dbReference type="NCBI Taxonomy" id="1238182"/>
    <lineage>
        <taxon>Bacteria</taxon>
        <taxon>Pseudomonadati</taxon>
        <taxon>Pseudomonadota</taxon>
        <taxon>Alphaproteobacteria</taxon>
        <taxon>Rhodospirillales</taxon>
        <taxon>Novispirillaceae</taxon>
        <taxon>Caenispirillum</taxon>
    </lineage>
</organism>
<proteinExistence type="predicted"/>
<evidence type="ECO:0008006" key="3">
    <source>
        <dbReference type="Google" id="ProtNLM"/>
    </source>
</evidence>
<dbReference type="Pfam" id="PF04134">
    <property type="entry name" value="DCC1-like"/>
    <property type="match status" value="1"/>
</dbReference>
<comment type="caution">
    <text evidence="1">The sequence shown here is derived from an EMBL/GenBank/DDBJ whole genome shotgun (WGS) entry which is preliminary data.</text>
</comment>
<evidence type="ECO:0000313" key="1">
    <source>
        <dbReference type="EMBL" id="EKV29190.1"/>
    </source>
</evidence>
<reference evidence="1 2" key="1">
    <citation type="journal article" date="2013" name="Genome Announc.">
        <title>Draft Genome Sequence of an Alphaproteobacterium, Caenispirillum salinarum AK4(T), Isolated from a Solar Saltern.</title>
        <authorList>
            <person name="Khatri I."/>
            <person name="Singh A."/>
            <person name="Korpole S."/>
            <person name="Pinnaka A.K."/>
            <person name="Subramanian S."/>
        </authorList>
    </citation>
    <scope>NUCLEOTIDE SEQUENCE [LARGE SCALE GENOMIC DNA]</scope>
    <source>
        <strain evidence="1 2">AK4</strain>
    </source>
</reference>
<dbReference type="PATRIC" id="fig|1238182.3.peg.2712"/>
<dbReference type="GO" id="GO:0015035">
    <property type="term" value="F:protein-disulfide reductase activity"/>
    <property type="evidence" value="ECO:0007669"/>
    <property type="project" value="InterPro"/>
</dbReference>
<dbReference type="STRING" id="1238182.C882_0497"/>
<dbReference type="AlphaFoldDB" id="K9GT97"/>